<sequence length="450" mass="49660">MSDLLNLIIGQGEHFRRARLPSLYSDFTLQRYSNPDGFAANTAAWIDALTKAARAGLLPSDGADRDTLSLRTGENLLRSLETKEWGRPLALRTVIDEAVSQRNMIPYQEFVAARKSIHSRNWTVQPWWLFTWGLKQLRLLDSSTGAGPLPLASFVILPNVEEAASMIVSQMGSHRNQIDRTYPMSMFSTEAGRILKSQNGLTKSDLHLILTYLARDKSNIIYDAETVKFKAVGETSSTLSIQDKTIASLKMLIADLSTQVAVLTTRISTLSESAQKAINNKNRTSALAALRSKKVSETALTGRSETLAQLEEVYGKIEQAADQVAILRVMEASTGVLRNLHAQVGGIDRVEDIIEGLRDEMGKVDEIGGAIEAGPQRDSVIDESAVAEELESLEKQTSIRDEEKGARQTQERLAIITKNKESQQERKDDPLELSSDDRAPDPPIKEVIGC</sequence>
<proteinExistence type="predicted"/>
<evidence type="ECO:0000313" key="2">
    <source>
        <dbReference type="EMBL" id="CAF9939735.1"/>
    </source>
</evidence>
<keyword evidence="3" id="KW-1185">Reference proteome</keyword>
<name>A0A8H3J2X9_9LECA</name>
<dbReference type="OrthoDB" id="10250120at2759"/>
<dbReference type="Proteomes" id="UP000664203">
    <property type="component" value="Unassembled WGS sequence"/>
</dbReference>
<dbReference type="GO" id="GO:0032511">
    <property type="term" value="P:late endosome to vacuole transport via multivesicular body sorting pathway"/>
    <property type="evidence" value="ECO:0007669"/>
    <property type="project" value="TreeGrafter"/>
</dbReference>
<dbReference type="GO" id="GO:0006900">
    <property type="term" value="P:vesicle budding from membrane"/>
    <property type="evidence" value="ECO:0007669"/>
    <property type="project" value="TreeGrafter"/>
</dbReference>
<dbReference type="EMBL" id="CAJPDR010000565">
    <property type="protein sequence ID" value="CAF9939735.1"/>
    <property type="molecule type" value="Genomic_DNA"/>
</dbReference>
<dbReference type="Pfam" id="PF03357">
    <property type="entry name" value="Snf7"/>
    <property type="match status" value="1"/>
</dbReference>
<reference evidence="2" key="1">
    <citation type="submission" date="2021-03" db="EMBL/GenBank/DDBJ databases">
        <authorList>
            <person name="Tagirdzhanova G."/>
        </authorList>
    </citation>
    <scope>NUCLEOTIDE SEQUENCE</scope>
</reference>
<evidence type="ECO:0000313" key="3">
    <source>
        <dbReference type="Proteomes" id="UP000664203"/>
    </source>
</evidence>
<feature type="region of interest" description="Disordered" evidence="1">
    <location>
        <begin position="391"/>
        <end position="450"/>
    </location>
</feature>
<dbReference type="PANTHER" id="PTHR22761:SF18">
    <property type="entry name" value="SORTING PROTEIN SNF7 FAMILY PROTEIN, PUTATIVE (AFU_ORTHOLOGUE AFUA_2G16692)-RELATED"/>
    <property type="match status" value="1"/>
</dbReference>
<accession>A0A8H3J2X9</accession>
<dbReference type="GO" id="GO:0009898">
    <property type="term" value="C:cytoplasmic side of plasma membrane"/>
    <property type="evidence" value="ECO:0007669"/>
    <property type="project" value="TreeGrafter"/>
</dbReference>
<evidence type="ECO:0000256" key="1">
    <source>
        <dbReference type="SAM" id="MobiDB-lite"/>
    </source>
</evidence>
<comment type="caution">
    <text evidence="2">The sequence shown here is derived from an EMBL/GenBank/DDBJ whole genome shotgun (WGS) entry which is preliminary data.</text>
</comment>
<dbReference type="InterPro" id="IPR005024">
    <property type="entry name" value="Snf7_fam"/>
</dbReference>
<dbReference type="GO" id="GO:0005771">
    <property type="term" value="C:multivesicular body"/>
    <property type="evidence" value="ECO:0007669"/>
    <property type="project" value="TreeGrafter"/>
</dbReference>
<dbReference type="AlphaFoldDB" id="A0A8H3J2X9"/>
<dbReference type="PANTHER" id="PTHR22761">
    <property type="entry name" value="CHARGED MULTIVESICULAR BODY PROTEIN"/>
    <property type="match status" value="1"/>
</dbReference>
<feature type="compositionally biased region" description="Basic and acidic residues" evidence="1">
    <location>
        <begin position="418"/>
        <end position="444"/>
    </location>
</feature>
<dbReference type="GO" id="GO:0000815">
    <property type="term" value="C:ESCRT III complex"/>
    <property type="evidence" value="ECO:0007669"/>
    <property type="project" value="TreeGrafter"/>
</dbReference>
<feature type="compositionally biased region" description="Basic and acidic residues" evidence="1">
    <location>
        <begin position="392"/>
        <end position="410"/>
    </location>
</feature>
<dbReference type="Gene3D" id="6.10.140.1230">
    <property type="match status" value="1"/>
</dbReference>
<gene>
    <name evidence="2" type="primary">CHMP7</name>
    <name evidence="2" type="ORF">ALECFALPRED_008276</name>
</gene>
<organism evidence="2 3">
    <name type="scientific">Alectoria fallacina</name>
    <dbReference type="NCBI Taxonomy" id="1903189"/>
    <lineage>
        <taxon>Eukaryota</taxon>
        <taxon>Fungi</taxon>
        <taxon>Dikarya</taxon>
        <taxon>Ascomycota</taxon>
        <taxon>Pezizomycotina</taxon>
        <taxon>Lecanoromycetes</taxon>
        <taxon>OSLEUM clade</taxon>
        <taxon>Lecanoromycetidae</taxon>
        <taxon>Lecanorales</taxon>
        <taxon>Lecanorineae</taxon>
        <taxon>Parmeliaceae</taxon>
        <taxon>Alectoria</taxon>
    </lineage>
</organism>
<protein>
    <submittedName>
        <fullName evidence="2">Charged multivesicular body protein 7</fullName>
    </submittedName>
</protein>